<dbReference type="KEGG" id="mpp:MICPUCDRAFT_50054"/>
<evidence type="ECO:0000313" key="8">
    <source>
        <dbReference type="EMBL" id="EEH60687.1"/>
    </source>
</evidence>
<feature type="region of interest" description="Disordered" evidence="6">
    <location>
        <begin position="718"/>
        <end position="810"/>
    </location>
</feature>
<evidence type="ECO:0000256" key="6">
    <source>
        <dbReference type="SAM" id="MobiDB-lite"/>
    </source>
</evidence>
<dbReference type="EMBL" id="GG663735">
    <property type="protein sequence ID" value="EEH60687.1"/>
    <property type="molecule type" value="Genomic_DNA"/>
</dbReference>
<feature type="region of interest" description="Disordered" evidence="6">
    <location>
        <begin position="48"/>
        <end position="114"/>
    </location>
</feature>
<feature type="compositionally biased region" description="Basic and acidic residues" evidence="6">
    <location>
        <begin position="55"/>
        <end position="65"/>
    </location>
</feature>
<dbReference type="PANTHER" id="PTHR12300:SF161">
    <property type="entry name" value="RECEPTOR EXPRESSION-ENHANCING PROTEIN"/>
    <property type="match status" value="1"/>
</dbReference>
<protein>
    <submittedName>
        <fullName evidence="8">Predicted protein</fullName>
    </submittedName>
</protein>
<gene>
    <name evidence="8" type="ORF">MICPUCDRAFT_50054</name>
</gene>
<sequence>MVGSNLAPFLAGVFVTTLLFTHDAVGGNELLVARGLLARAGWSWSRGGGDADPLMTRRGDARDGGGPDPARAGELPRAGDVSARAPPTSPPTASSLGVGVGGGGDDDDDDASSDATTTLRGFYDDVDDGARDGRFARPRARFADDITSREAFTAALASQRLALALFARALRPTTDFVRFYFTAGVAELVAFAWRQTRATDPKVLARVLVAALTLAFARTCALRFRRHLRRAKYLARGRARVGRARRRVSDACAKIVSPFVAARRRASRFARGVTRRYALTMRWIAAKSRVAAMLAPHLVLASVGGAIVATLPDEVRAAVRKREVVASVALLVPTYLTTKALERCRNARVEDPPENLNLKPPTSPPTSTSGGSGGGGVSAGKEKDAPDRSAAEDAMVAAEAWLRYWASAAPLMLFVDLPLVATGLHVFFPWWPECTLLWTAWLTFPMTSGAKSLTTFAAPHFFTLMHGERAGRRRVAAASFSSGESGDKEKDKDANANANASSTTTASMGLSRWIAAPAARARRLLDSGAHRSLKSFAWGLRMCGFRRAGAALTRAVDNTTLPMVGCFLFFFTPSFLTSYGVAVAALVLPTASALDALERVDARGRLRAPRERARRVCAQLRYWLSYSMIWSLARELSRGALSWFPFWRHLELAAVFWLVVFGGADDVAARVVAVKEGIASEHREAAEQARARFAAAEERRRGSSERLGLSGAGSAAAAAGGGAGSLSSSRGGSGTGSPGGGGGGGSRASSGASTPTGSVSSRGARDGGRGDDEGAGAEGDADAKPGVFLTEESVRKRVAVAPPATGERRE</sequence>
<reference evidence="8 9" key="1">
    <citation type="journal article" date="2009" name="Science">
        <title>Green evolution and dynamic adaptations revealed by genomes of the marine picoeukaryotes Micromonas.</title>
        <authorList>
            <person name="Worden A.Z."/>
            <person name="Lee J.H."/>
            <person name="Mock T."/>
            <person name="Rouze P."/>
            <person name="Simmons M.P."/>
            <person name="Aerts A.L."/>
            <person name="Allen A.E."/>
            <person name="Cuvelier M.L."/>
            <person name="Derelle E."/>
            <person name="Everett M.V."/>
            <person name="Foulon E."/>
            <person name="Grimwood J."/>
            <person name="Gundlach H."/>
            <person name="Henrissat B."/>
            <person name="Napoli C."/>
            <person name="McDonald S.M."/>
            <person name="Parker M.S."/>
            <person name="Rombauts S."/>
            <person name="Salamov A."/>
            <person name="Von Dassow P."/>
            <person name="Badger J.H."/>
            <person name="Coutinho P.M."/>
            <person name="Demir E."/>
            <person name="Dubchak I."/>
            <person name="Gentemann C."/>
            <person name="Eikrem W."/>
            <person name="Gready J.E."/>
            <person name="John U."/>
            <person name="Lanier W."/>
            <person name="Lindquist E.A."/>
            <person name="Lucas S."/>
            <person name="Mayer K.F."/>
            <person name="Moreau H."/>
            <person name="Not F."/>
            <person name="Otillar R."/>
            <person name="Panaud O."/>
            <person name="Pangilinan J."/>
            <person name="Paulsen I."/>
            <person name="Piegu B."/>
            <person name="Poliakov A."/>
            <person name="Robbens S."/>
            <person name="Schmutz J."/>
            <person name="Toulza E."/>
            <person name="Wyss T."/>
            <person name="Zelensky A."/>
            <person name="Zhou K."/>
            <person name="Armbrust E.V."/>
            <person name="Bhattacharya D."/>
            <person name="Goodenough U.W."/>
            <person name="Van de Peer Y."/>
            <person name="Grigoriev I.V."/>
        </authorList>
    </citation>
    <scope>NUCLEOTIDE SEQUENCE [LARGE SCALE GENOMIC DNA]</scope>
    <source>
        <strain evidence="8 9">CCMP1545</strain>
    </source>
</reference>
<feature type="transmembrane region" description="Helical" evidence="7">
    <location>
        <begin position="411"/>
        <end position="431"/>
    </location>
</feature>
<feature type="region of interest" description="Disordered" evidence="6">
    <location>
        <begin position="349"/>
        <end position="390"/>
    </location>
</feature>
<name>C1MH53_MICPC</name>
<feature type="transmembrane region" description="Helical" evidence="7">
    <location>
        <begin position="205"/>
        <end position="224"/>
    </location>
</feature>
<evidence type="ECO:0000256" key="2">
    <source>
        <dbReference type="ARBA" id="ARBA00008573"/>
    </source>
</evidence>
<feature type="compositionally biased region" description="Basic and acidic residues" evidence="6">
    <location>
        <begin position="690"/>
        <end position="704"/>
    </location>
</feature>
<organism evidence="9">
    <name type="scientific">Micromonas pusilla (strain CCMP1545)</name>
    <name type="common">Picoplanktonic green alga</name>
    <dbReference type="NCBI Taxonomy" id="564608"/>
    <lineage>
        <taxon>Eukaryota</taxon>
        <taxon>Viridiplantae</taxon>
        <taxon>Chlorophyta</taxon>
        <taxon>Mamiellophyceae</taxon>
        <taxon>Mamiellales</taxon>
        <taxon>Mamiellaceae</taxon>
        <taxon>Micromonas</taxon>
    </lineage>
</organism>
<feature type="transmembrane region" description="Helical" evidence="7">
    <location>
        <begin position="437"/>
        <end position="464"/>
    </location>
</feature>
<evidence type="ECO:0000256" key="7">
    <source>
        <dbReference type="SAM" id="Phobius"/>
    </source>
</evidence>
<accession>C1MH53</accession>
<keyword evidence="3 7" id="KW-0812">Transmembrane</keyword>
<feature type="transmembrane region" description="Helical" evidence="7">
    <location>
        <begin position="176"/>
        <end position="193"/>
    </location>
</feature>
<dbReference type="GO" id="GO:0016020">
    <property type="term" value="C:membrane"/>
    <property type="evidence" value="ECO:0007669"/>
    <property type="project" value="UniProtKB-SubCell"/>
</dbReference>
<feature type="transmembrane region" description="Helical" evidence="7">
    <location>
        <begin position="6"/>
        <end position="25"/>
    </location>
</feature>
<feature type="region of interest" description="Disordered" evidence="6">
    <location>
        <begin position="478"/>
        <end position="503"/>
    </location>
</feature>
<dbReference type="eggNOG" id="ENOG502SFCW">
    <property type="taxonomic scope" value="Eukaryota"/>
</dbReference>
<dbReference type="InterPro" id="IPR004345">
    <property type="entry name" value="TB2_DP1_HVA22"/>
</dbReference>
<keyword evidence="9" id="KW-1185">Reference proteome</keyword>
<proteinExistence type="inferred from homology"/>
<evidence type="ECO:0000256" key="3">
    <source>
        <dbReference type="ARBA" id="ARBA00022692"/>
    </source>
</evidence>
<evidence type="ECO:0000256" key="4">
    <source>
        <dbReference type="ARBA" id="ARBA00022989"/>
    </source>
</evidence>
<feature type="compositionally biased region" description="Gly residues" evidence="6">
    <location>
        <begin position="731"/>
        <end position="746"/>
    </location>
</feature>
<comment type="similarity">
    <text evidence="2">Belongs to the DP1 family.</text>
</comment>
<dbReference type="GeneID" id="9680771"/>
<dbReference type="AlphaFoldDB" id="C1MH53"/>
<feature type="compositionally biased region" description="Basic and acidic residues" evidence="6">
    <location>
        <begin position="485"/>
        <end position="494"/>
    </location>
</feature>
<evidence type="ECO:0000256" key="5">
    <source>
        <dbReference type="ARBA" id="ARBA00023136"/>
    </source>
</evidence>
<dbReference type="Proteomes" id="UP000001876">
    <property type="component" value="Unassembled WGS sequence"/>
</dbReference>
<comment type="subcellular location">
    <subcellularLocation>
        <location evidence="1">Membrane</location>
        <topology evidence="1">Multi-pass membrane protein</topology>
    </subcellularLocation>
</comment>
<keyword evidence="4 7" id="KW-1133">Transmembrane helix</keyword>
<feature type="region of interest" description="Disordered" evidence="6">
    <location>
        <begin position="690"/>
        <end position="709"/>
    </location>
</feature>
<evidence type="ECO:0000256" key="1">
    <source>
        <dbReference type="ARBA" id="ARBA00004141"/>
    </source>
</evidence>
<keyword evidence="5 7" id="KW-0472">Membrane</keyword>
<feature type="compositionally biased region" description="Low complexity" evidence="6">
    <location>
        <begin position="82"/>
        <end position="97"/>
    </location>
</feature>
<dbReference type="OrthoDB" id="10009287at2759"/>
<feature type="compositionally biased region" description="Basic and acidic residues" evidence="6">
    <location>
        <begin position="380"/>
        <end position="390"/>
    </location>
</feature>
<feature type="compositionally biased region" description="Basic and acidic residues" evidence="6">
    <location>
        <begin position="763"/>
        <end position="772"/>
    </location>
</feature>
<evidence type="ECO:0000313" key="9">
    <source>
        <dbReference type="Proteomes" id="UP000001876"/>
    </source>
</evidence>
<dbReference type="RefSeq" id="XP_003055435.1">
    <property type="nucleotide sequence ID" value="XM_003055389.1"/>
</dbReference>
<dbReference type="PANTHER" id="PTHR12300">
    <property type="entry name" value="HVA22-LIKE PROTEINS"/>
    <property type="match status" value="1"/>
</dbReference>